<dbReference type="PRINTS" id="PR00625">
    <property type="entry name" value="JDOMAIN"/>
</dbReference>
<dbReference type="OrthoDB" id="342454at2759"/>
<dbReference type="InterPro" id="IPR030395">
    <property type="entry name" value="GP_PDE_dom"/>
</dbReference>
<feature type="non-terminal residue" evidence="4">
    <location>
        <position position="1"/>
    </location>
</feature>
<dbReference type="Pfam" id="PF00226">
    <property type="entry name" value="DnaJ"/>
    <property type="match status" value="1"/>
</dbReference>
<organism evidence="4">
    <name type="scientific">Hydra vulgaris</name>
    <name type="common">Hydra</name>
    <name type="synonym">Hydra attenuata</name>
    <dbReference type="NCBI Taxonomy" id="6087"/>
    <lineage>
        <taxon>Eukaryota</taxon>
        <taxon>Metazoa</taxon>
        <taxon>Cnidaria</taxon>
        <taxon>Hydrozoa</taxon>
        <taxon>Hydroidolina</taxon>
        <taxon>Anthoathecata</taxon>
        <taxon>Aplanulata</taxon>
        <taxon>Hydridae</taxon>
        <taxon>Hydra</taxon>
    </lineage>
</organism>
<name>T2MIJ2_HYDVU</name>
<dbReference type="Gene3D" id="1.10.287.110">
    <property type="entry name" value="DnaJ domain"/>
    <property type="match status" value="1"/>
</dbReference>
<dbReference type="EMBL" id="HAAD01005500">
    <property type="protein sequence ID" value="CDG71732.1"/>
    <property type="molecule type" value="mRNA"/>
</dbReference>
<feature type="domain" description="GP-PDE" evidence="3">
    <location>
        <begin position="1"/>
        <end position="124"/>
    </location>
</feature>
<feature type="compositionally biased region" description="Basic and acidic residues" evidence="1">
    <location>
        <begin position="202"/>
        <end position="227"/>
    </location>
</feature>
<dbReference type="GO" id="GO:0005634">
    <property type="term" value="C:nucleus"/>
    <property type="evidence" value="ECO:0007669"/>
    <property type="project" value="TreeGrafter"/>
</dbReference>
<reference evidence="4" key="1">
    <citation type="journal article" date="2013" name="Genome Biol. Evol.">
        <title>Punctuated emergences of genetic and phenotypic innovations in eumetazoan, bilaterian, euteleostome, and hominidae ancestors.</title>
        <authorList>
            <person name="Wenger Y."/>
            <person name="Galliot B."/>
        </authorList>
    </citation>
    <scope>NUCLEOTIDE SEQUENCE</scope>
    <source>
        <tissue evidence="4">Whole animals</tissue>
    </source>
</reference>
<sequence>RKINKMASVTPGELDNKLQKFQNFIDDVKAIQKRDETLTSDVQIERLVKPGSKYLNLNPYEVLNIPPTASPDEIKKAYKKLSILVHPDKNPNDKERAQKAFDAVSTANQTLQDTDKVKKIKLLLEEAEASFQRMLADKRREAKKISPLATIPEDDKPEEYFRLKRAVTAKLFADSDIKKQELVDRNQQEKKRERENELEEEEKAKKQKEFEKNWDDTRTNRVEDWRSFQKNAAKKAKKKKVMKAFKPPSLKPETRM</sequence>
<dbReference type="SUPFAM" id="SSF46565">
    <property type="entry name" value="Chaperone J-domain"/>
    <property type="match status" value="1"/>
</dbReference>
<evidence type="ECO:0000259" key="2">
    <source>
        <dbReference type="PROSITE" id="PS50076"/>
    </source>
</evidence>
<feature type="compositionally biased region" description="Basic and acidic residues" evidence="1">
    <location>
        <begin position="182"/>
        <end position="195"/>
    </location>
</feature>
<gene>
    <name evidence="4" type="primary">DNAJC8</name>
</gene>
<feature type="domain" description="J" evidence="2">
    <location>
        <begin position="58"/>
        <end position="140"/>
    </location>
</feature>
<dbReference type="PANTHER" id="PTHR15606:SF4">
    <property type="entry name" value="DNAJ HOMOLOG SUBFAMILY C MEMBER 8"/>
    <property type="match status" value="1"/>
</dbReference>
<dbReference type="GO" id="GO:0006629">
    <property type="term" value="P:lipid metabolic process"/>
    <property type="evidence" value="ECO:0007669"/>
    <property type="project" value="InterPro"/>
</dbReference>
<feature type="region of interest" description="Disordered" evidence="1">
    <location>
        <begin position="182"/>
        <end position="256"/>
    </location>
</feature>
<dbReference type="PANTHER" id="PTHR15606">
    <property type="entry name" value="DNAJ HOMOLOG SUBFAMILY C MEMBER 8/LIPOPOLYSACCHARIDE SPECIFIC RESPONSE-7-RELATED"/>
    <property type="match status" value="1"/>
</dbReference>
<evidence type="ECO:0000256" key="1">
    <source>
        <dbReference type="SAM" id="MobiDB-lite"/>
    </source>
</evidence>
<dbReference type="PROSITE" id="PS50076">
    <property type="entry name" value="DNAJ_2"/>
    <property type="match status" value="1"/>
</dbReference>
<dbReference type="SMART" id="SM00271">
    <property type="entry name" value="DnaJ"/>
    <property type="match status" value="1"/>
</dbReference>
<protein>
    <submittedName>
        <fullName evidence="4">DnaJ homolog subfamily C member 8</fullName>
    </submittedName>
</protein>
<dbReference type="AlphaFoldDB" id="T2MIJ2"/>
<evidence type="ECO:0000259" key="3">
    <source>
        <dbReference type="PROSITE" id="PS51704"/>
    </source>
</evidence>
<dbReference type="InterPro" id="IPR042858">
    <property type="entry name" value="DNAJC8"/>
</dbReference>
<proteinExistence type="evidence at transcript level"/>
<dbReference type="PROSITE" id="PS51704">
    <property type="entry name" value="GP_PDE"/>
    <property type="match status" value="1"/>
</dbReference>
<dbReference type="InterPro" id="IPR001623">
    <property type="entry name" value="DnaJ_domain"/>
</dbReference>
<evidence type="ECO:0000313" key="4">
    <source>
        <dbReference type="EMBL" id="CDG71732.1"/>
    </source>
</evidence>
<dbReference type="CDD" id="cd06257">
    <property type="entry name" value="DnaJ"/>
    <property type="match status" value="1"/>
</dbReference>
<feature type="compositionally biased region" description="Basic residues" evidence="1">
    <location>
        <begin position="232"/>
        <end position="243"/>
    </location>
</feature>
<accession>T2MIJ2</accession>
<dbReference type="InterPro" id="IPR036869">
    <property type="entry name" value="J_dom_sf"/>
</dbReference>
<dbReference type="GO" id="GO:0008081">
    <property type="term" value="F:phosphoric diester hydrolase activity"/>
    <property type="evidence" value="ECO:0007669"/>
    <property type="project" value="InterPro"/>
</dbReference>